<dbReference type="Proteomes" id="UP000663869">
    <property type="component" value="Unassembled WGS sequence"/>
</dbReference>
<name>A0A821HZ75_9BILA</name>
<evidence type="ECO:0000313" key="3">
    <source>
        <dbReference type="Proteomes" id="UP000663862"/>
    </source>
</evidence>
<gene>
    <name evidence="1" type="ORF">FME351_LOCUS11993</name>
    <name evidence="2" type="ORF">TSG867_LOCUS32925</name>
</gene>
<organism evidence="2 3">
    <name type="scientific">Rotaria socialis</name>
    <dbReference type="NCBI Taxonomy" id="392032"/>
    <lineage>
        <taxon>Eukaryota</taxon>
        <taxon>Metazoa</taxon>
        <taxon>Spiralia</taxon>
        <taxon>Gnathifera</taxon>
        <taxon>Rotifera</taxon>
        <taxon>Eurotatoria</taxon>
        <taxon>Bdelloidea</taxon>
        <taxon>Philodinida</taxon>
        <taxon>Philodinidae</taxon>
        <taxon>Rotaria</taxon>
    </lineage>
</organism>
<dbReference type="AlphaFoldDB" id="A0A821HZ75"/>
<reference evidence="2" key="1">
    <citation type="submission" date="2021-02" db="EMBL/GenBank/DDBJ databases">
        <authorList>
            <person name="Nowell W R."/>
        </authorList>
    </citation>
    <scope>NUCLEOTIDE SEQUENCE</scope>
</reference>
<evidence type="ECO:0000313" key="2">
    <source>
        <dbReference type="EMBL" id="CAF4692249.1"/>
    </source>
</evidence>
<protein>
    <submittedName>
        <fullName evidence="2">Uncharacterized protein</fullName>
    </submittedName>
</protein>
<sequence length="104" mass="12154">NQNAKILTITTYNNIKIFKKLKSNRDLELKQELVKNTRSHLYECSHLFVVLLYNEHTDKLQTVRAHFAPSEFQAIQGIQAFPGNSKVFRENDGIQVIPNPRHHR</sequence>
<feature type="non-terminal residue" evidence="2">
    <location>
        <position position="1"/>
    </location>
</feature>
<dbReference type="EMBL" id="CAJOBQ010008515">
    <property type="protein sequence ID" value="CAF4692249.1"/>
    <property type="molecule type" value="Genomic_DNA"/>
</dbReference>
<dbReference type="Proteomes" id="UP000663862">
    <property type="component" value="Unassembled WGS sequence"/>
</dbReference>
<dbReference type="EMBL" id="CAJNYU010001419">
    <property type="protein sequence ID" value="CAF3433477.1"/>
    <property type="molecule type" value="Genomic_DNA"/>
</dbReference>
<accession>A0A821HZ75</accession>
<proteinExistence type="predicted"/>
<evidence type="ECO:0000313" key="1">
    <source>
        <dbReference type="EMBL" id="CAF3433477.1"/>
    </source>
</evidence>
<comment type="caution">
    <text evidence="2">The sequence shown here is derived from an EMBL/GenBank/DDBJ whole genome shotgun (WGS) entry which is preliminary data.</text>
</comment>